<evidence type="ECO:0000313" key="3">
    <source>
        <dbReference type="EMBL" id="NEN07326.1"/>
    </source>
</evidence>
<proteinExistence type="predicted"/>
<feature type="region of interest" description="Disordered" evidence="1">
    <location>
        <begin position="19"/>
        <end position="40"/>
    </location>
</feature>
<keyword evidence="4" id="KW-1185">Reference proteome</keyword>
<comment type="caution">
    <text evidence="3">The sequence shown here is derived from an EMBL/GenBank/DDBJ whole genome shotgun (WGS) entry which is preliminary data.</text>
</comment>
<evidence type="ECO:0000256" key="1">
    <source>
        <dbReference type="SAM" id="MobiDB-lite"/>
    </source>
</evidence>
<feature type="signal peptide" evidence="2">
    <location>
        <begin position="1"/>
        <end position="17"/>
    </location>
</feature>
<sequence>MPFVALLAACAPSAPPAALPASAPVASSTPTPTSPVATGPTLRVNTTCDDLVPPAMVQQLAGKALSTVVPTGTTSPTSFGNARVGALECRWSDGGTPGFDGIALYLTVGPDVTRDGFDYYLHGESGGDAKPSTVGPDAYLMSQGGTPVGFVFLTAHYGVSAYVYKPAAVTLAPTAASTLLEHVYGIVSALPAPAPLWRPTPDLRGTTGCDGLATAGQVATTVGLDSPRVVKDDGGEYSTSLFDIDRQVGGYWCVWVSDTGSSAYASVAILPGGASFAPKARVAGSRDIAGLGDSAFVSPDGRLDVIAANGWIQLGDPGATEEQLVALARTVLQNNGYQGG</sequence>
<dbReference type="RefSeq" id="WP_163290796.1">
    <property type="nucleotide sequence ID" value="NZ_JAAGWY010000004.1"/>
</dbReference>
<reference evidence="3 4" key="1">
    <citation type="journal article" date="2014" name="J. Microbiol.">
        <title>Diaminobutyricibacter tongyongensis gen. nov., sp. nov. and Homoserinibacter gongjuensis gen. nov., sp. nov. belong to the family Microbacteriaceae.</title>
        <authorList>
            <person name="Kim S.J."/>
            <person name="Ahn J.H."/>
            <person name="Weon H.Y."/>
            <person name="Hamada M."/>
            <person name="Suzuki K."/>
            <person name="Kwon S.W."/>
        </authorList>
    </citation>
    <scope>NUCLEOTIDE SEQUENCE [LARGE SCALE GENOMIC DNA]</scope>
    <source>
        <strain evidence="3 4">NBRC 108724</strain>
    </source>
</reference>
<dbReference type="EMBL" id="JAAGWY010000004">
    <property type="protein sequence ID" value="NEN07326.1"/>
    <property type="molecule type" value="Genomic_DNA"/>
</dbReference>
<evidence type="ECO:0000313" key="4">
    <source>
        <dbReference type="Proteomes" id="UP000474967"/>
    </source>
</evidence>
<dbReference type="Proteomes" id="UP000474967">
    <property type="component" value="Unassembled WGS sequence"/>
</dbReference>
<keyword evidence="2" id="KW-0732">Signal</keyword>
<feature type="chain" id="PRO_5038754207" description="DUF3558 domain-containing protein" evidence="2">
    <location>
        <begin position="18"/>
        <end position="340"/>
    </location>
</feature>
<organism evidence="3 4">
    <name type="scientific">Leifsonia tongyongensis</name>
    <dbReference type="NCBI Taxonomy" id="1268043"/>
    <lineage>
        <taxon>Bacteria</taxon>
        <taxon>Bacillati</taxon>
        <taxon>Actinomycetota</taxon>
        <taxon>Actinomycetes</taxon>
        <taxon>Micrococcales</taxon>
        <taxon>Microbacteriaceae</taxon>
        <taxon>Leifsonia</taxon>
    </lineage>
</organism>
<dbReference type="AlphaFoldDB" id="A0A6L9Y183"/>
<protein>
    <recommendedName>
        <fullName evidence="5">DUF3558 domain-containing protein</fullName>
    </recommendedName>
</protein>
<evidence type="ECO:0000256" key="2">
    <source>
        <dbReference type="SAM" id="SignalP"/>
    </source>
</evidence>
<evidence type="ECO:0008006" key="5">
    <source>
        <dbReference type="Google" id="ProtNLM"/>
    </source>
</evidence>
<accession>A0A6L9Y183</accession>
<name>A0A6L9Y183_9MICO</name>
<gene>
    <name evidence="3" type="ORF">G3T36_15810</name>
</gene>